<proteinExistence type="predicted"/>
<reference evidence="1" key="1">
    <citation type="submission" date="2024-03" db="EMBL/GenBank/DDBJ databases">
        <title>Complete genome sequence of Sulfurisphaera javensis strain KD-1.</title>
        <authorList>
            <person name="Sakai H."/>
            <person name="Nur N."/>
            <person name="Suwanto A."/>
            <person name="Kurosawa N."/>
        </authorList>
    </citation>
    <scope>NUCLEOTIDE SEQUENCE</scope>
    <source>
        <strain evidence="1">KD-1</strain>
    </source>
</reference>
<dbReference type="AlphaFoldDB" id="A0AAT9GPV6"/>
<accession>A0AAT9GPV6</accession>
<name>A0AAT9GPV6_9CREN</name>
<organism evidence="1">
    <name type="scientific">Sulfurisphaera javensis</name>
    <dbReference type="NCBI Taxonomy" id="2049879"/>
    <lineage>
        <taxon>Archaea</taxon>
        <taxon>Thermoproteota</taxon>
        <taxon>Thermoprotei</taxon>
        <taxon>Sulfolobales</taxon>
        <taxon>Sulfolobaceae</taxon>
        <taxon>Sulfurisphaera</taxon>
    </lineage>
</organism>
<sequence length="117" mass="13352">MTDVIQKFVELEGGDENEVRLLSSLWSEKLTKLKLSDFQILEKTEGNTLSLLVFKGNIISIYHKPSGLFLLIYGISALELETFRYIVLKSKNPDNDFVSLVYEYLNKGNGRLGFSKE</sequence>
<gene>
    <name evidence="1" type="ORF">SJAV_07760</name>
</gene>
<evidence type="ECO:0000313" key="1">
    <source>
        <dbReference type="EMBL" id="BFH72832.1"/>
    </source>
</evidence>
<dbReference type="GeneID" id="92353708"/>
<dbReference type="RefSeq" id="WP_369611028.1">
    <property type="nucleotide sequence ID" value="NZ_AP031322.1"/>
</dbReference>
<protein>
    <submittedName>
        <fullName evidence="1">Uncharacterized protein</fullName>
    </submittedName>
</protein>
<dbReference type="KEGG" id="sjv:SJAV_07760"/>
<dbReference type="EMBL" id="AP031322">
    <property type="protein sequence ID" value="BFH72832.1"/>
    <property type="molecule type" value="Genomic_DNA"/>
</dbReference>